<dbReference type="Gene3D" id="1.25.40.20">
    <property type="entry name" value="Ankyrin repeat-containing domain"/>
    <property type="match status" value="1"/>
</dbReference>
<dbReference type="InterPro" id="IPR014756">
    <property type="entry name" value="Ig_E-set"/>
</dbReference>
<dbReference type="Gene3D" id="2.60.40.10">
    <property type="entry name" value="Immunoglobulins"/>
    <property type="match status" value="1"/>
</dbReference>
<feature type="repeat" description="ANK" evidence="3">
    <location>
        <begin position="462"/>
        <end position="494"/>
    </location>
</feature>
<keyword evidence="7" id="KW-1185">Reference proteome</keyword>
<evidence type="ECO:0000256" key="4">
    <source>
        <dbReference type="SAM" id="MobiDB-lite"/>
    </source>
</evidence>
<dbReference type="InterPro" id="IPR051070">
    <property type="entry name" value="NF-kappa-B_inhibitor"/>
</dbReference>
<dbReference type="InterPro" id="IPR032397">
    <property type="entry name" value="RHD_dimer"/>
</dbReference>
<evidence type="ECO:0000256" key="2">
    <source>
        <dbReference type="ARBA" id="ARBA00023043"/>
    </source>
</evidence>
<feature type="repeat" description="ANK" evidence="3">
    <location>
        <begin position="388"/>
        <end position="420"/>
    </location>
</feature>
<dbReference type="InterPro" id="IPR036770">
    <property type="entry name" value="Ankyrin_rpt-contain_sf"/>
</dbReference>
<dbReference type="GO" id="GO:0071356">
    <property type="term" value="P:cellular response to tumor necrosis factor"/>
    <property type="evidence" value="ECO:0007669"/>
    <property type="project" value="TreeGrafter"/>
</dbReference>
<dbReference type="PROSITE" id="PS50297">
    <property type="entry name" value="ANK_REP_REGION"/>
    <property type="match status" value="3"/>
</dbReference>
<dbReference type="GO" id="GO:0007165">
    <property type="term" value="P:signal transduction"/>
    <property type="evidence" value="ECO:0007669"/>
    <property type="project" value="InterPro"/>
</dbReference>
<feature type="non-terminal residue" evidence="6">
    <location>
        <position position="1"/>
    </location>
</feature>
<dbReference type="InterPro" id="IPR011029">
    <property type="entry name" value="DEATH-like_dom_sf"/>
</dbReference>
<feature type="region of interest" description="Disordered" evidence="4">
    <location>
        <begin position="559"/>
        <end position="591"/>
    </location>
</feature>
<dbReference type="Gene3D" id="1.10.533.10">
    <property type="entry name" value="Death Domain, Fas"/>
    <property type="match status" value="1"/>
</dbReference>
<name>A0A085LTH4_9BILA</name>
<reference evidence="6 7" key="1">
    <citation type="journal article" date="2014" name="Nat. Genet.">
        <title>Genome and transcriptome of the porcine whipworm Trichuris suis.</title>
        <authorList>
            <person name="Jex A.R."/>
            <person name="Nejsum P."/>
            <person name="Schwarz E.M."/>
            <person name="Hu L."/>
            <person name="Young N.D."/>
            <person name="Hall R.S."/>
            <person name="Korhonen P.K."/>
            <person name="Liao S."/>
            <person name="Thamsborg S."/>
            <person name="Xia J."/>
            <person name="Xu P."/>
            <person name="Wang S."/>
            <person name="Scheerlinck J.P."/>
            <person name="Hofmann A."/>
            <person name="Sternberg P.W."/>
            <person name="Wang J."/>
            <person name="Gasser R.B."/>
        </authorList>
    </citation>
    <scope>NUCLEOTIDE SEQUENCE [LARGE SCALE GENOMIC DNA]</scope>
    <source>
        <strain evidence="6">DCEP-RM93M</strain>
    </source>
</reference>
<accession>A0A085LTH4</accession>
<evidence type="ECO:0000259" key="5">
    <source>
        <dbReference type="SMART" id="SM00005"/>
    </source>
</evidence>
<dbReference type="Pfam" id="PF00531">
    <property type="entry name" value="Death"/>
    <property type="match status" value="1"/>
</dbReference>
<evidence type="ECO:0000313" key="7">
    <source>
        <dbReference type="Proteomes" id="UP000030764"/>
    </source>
</evidence>
<dbReference type="SMART" id="SM00005">
    <property type="entry name" value="DEATH"/>
    <property type="match status" value="1"/>
</dbReference>
<proteinExistence type="predicted"/>
<dbReference type="InterPro" id="IPR013783">
    <property type="entry name" value="Ig-like_fold"/>
</dbReference>
<dbReference type="SUPFAM" id="SSF47986">
    <property type="entry name" value="DEATH domain"/>
    <property type="match status" value="1"/>
</dbReference>
<evidence type="ECO:0000313" key="6">
    <source>
        <dbReference type="EMBL" id="KFD48270.1"/>
    </source>
</evidence>
<dbReference type="SUPFAM" id="SSF48403">
    <property type="entry name" value="Ankyrin repeat"/>
    <property type="match status" value="1"/>
</dbReference>
<feature type="domain" description="Death" evidence="5">
    <location>
        <begin position="615"/>
        <end position="705"/>
    </location>
</feature>
<dbReference type="InterPro" id="IPR000488">
    <property type="entry name" value="Death_dom"/>
</dbReference>
<sequence>LPQAVSHTAPAVLVALLHFSPPQRTVLLTATEEVRQQPMTEQPSVSIVCQPARYCRFASTSVSSSADRIQLILKVAHLPNAGNGYVLVSLFTDDDPPREHVNKIVFENVVTQTLGAQVEICISLSDSLKMAIALASDQDDNGSGTKLIQKILNEPTSEKKELSNFQLRHLNAVRIGVRAVGEEPNFETPLVLSAVIRNCLKENHLSIEELSQSSGNRRGGETLWIRCHGLLEPSGVQVLFYEPETGWEAQAKVLPELAPQNILVKCQTPAYAANANRQGKAVVNVSLIDSQTGACGMPVQFEYNLDNADSRDNEDRRLTEALHAFASNSEVESFVFACKHLLAMKDEYGNTILHKAVRNRQPFALRIFLKAIEDRADRLEILNQQNFRSQTALHLAIRCDEPDCVHYLVAAGADRSLQDYNGSTVAHQLSDTFNEAIYRDVLFPPNDLASKQSLDLSILNKQGKAAIHLAVSRRKTTLFEALIEAGADVDQQTETEKMSPLHLAIEADNGEAVEMLVRAGASVESENANGLTPIQLAKSLQRTDMVVRLSYPLNRASVKREHNQTIASEGKQARHSNGDSGRATVNESQVTDTPRAVHFSELVEVQEIDSSADGEDFATSIDYLTRLRLSRLLDNSDMWKRLATNLNCDHMVDFIQVCYEQDQSSPTMLLLDQYGMMENAALGHFLEALNNIGSPEVTTILNSSWRLQQNTAATQRVELN</sequence>
<dbReference type="InterPro" id="IPR002110">
    <property type="entry name" value="Ankyrin_rpt"/>
</dbReference>
<dbReference type="PROSITE" id="PS50088">
    <property type="entry name" value="ANK_REPEAT"/>
    <property type="match status" value="3"/>
</dbReference>
<organism evidence="6 7">
    <name type="scientific">Trichuris suis</name>
    <name type="common">pig whipworm</name>
    <dbReference type="NCBI Taxonomy" id="68888"/>
    <lineage>
        <taxon>Eukaryota</taxon>
        <taxon>Metazoa</taxon>
        <taxon>Ecdysozoa</taxon>
        <taxon>Nematoda</taxon>
        <taxon>Enoplea</taxon>
        <taxon>Dorylaimia</taxon>
        <taxon>Trichinellida</taxon>
        <taxon>Trichuridae</taxon>
        <taxon>Trichuris</taxon>
    </lineage>
</organism>
<dbReference type="Pfam" id="PF12796">
    <property type="entry name" value="Ank_2"/>
    <property type="match status" value="2"/>
</dbReference>
<keyword evidence="1" id="KW-0677">Repeat</keyword>
<feature type="repeat" description="ANK" evidence="3">
    <location>
        <begin position="496"/>
        <end position="528"/>
    </location>
</feature>
<evidence type="ECO:0000256" key="1">
    <source>
        <dbReference type="ARBA" id="ARBA00022737"/>
    </source>
</evidence>
<dbReference type="EMBL" id="KL363298">
    <property type="protein sequence ID" value="KFD48270.1"/>
    <property type="molecule type" value="Genomic_DNA"/>
</dbReference>
<dbReference type="SMART" id="SM00248">
    <property type="entry name" value="ANK"/>
    <property type="match status" value="4"/>
</dbReference>
<evidence type="ECO:0000256" key="3">
    <source>
        <dbReference type="PROSITE-ProRule" id="PRU00023"/>
    </source>
</evidence>
<dbReference type="GO" id="GO:0051059">
    <property type="term" value="F:NF-kappaB binding"/>
    <property type="evidence" value="ECO:0007669"/>
    <property type="project" value="TreeGrafter"/>
</dbReference>
<dbReference type="AlphaFoldDB" id="A0A085LTH4"/>
<dbReference type="PANTHER" id="PTHR46680">
    <property type="entry name" value="NF-KAPPA-B INHIBITOR ALPHA"/>
    <property type="match status" value="1"/>
</dbReference>
<dbReference type="SUPFAM" id="SSF81296">
    <property type="entry name" value="E set domains"/>
    <property type="match status" value="1"/>
</dbReference>
<dbReference type="Pfam" id="PF16179">
    <property type="entry name" value="RHD_dimer"/>
    <property type="match status" value="1"/>
</dbReference>
<protein>
    <recommendedName>
        <fullName evidence="5">Death domain-containing protein</fullName>
    </recommendedName>
</protein>
<dbReference type="PANTHER" id="PTHR46680:SF3">
    <property type="entry name" value="NF-KAPPA-B INHIBITOR CACTUS"/>
    <property type="match status" value="1"/>
</dbReference>
<dbReference type="GO" id="GO:0005829">
    <property type="term" value="C:cytosol"/>
    <property type="evidence" value="ECO:0007669"/>
    <property type="project" value="TreeGrafter"/>
</dbReference>
<gene>
    <name evidence="6" type="ORF">M513_10847</name>
</gene>
<keyword evidence="2 3" id="KW-0040">ANK repeat</keyword>
<dbReference type="Proteomes" id="UP000030764">
    <property type="component" value="Unassembled WGS sequence"/>
</dbReference>